<dbReference type="AlphaFoldDB" id="A0A382VVS6"/>
<gene>
    <name evidence="10" type="ORF">METZ01_LOCUS403408</name>
</gene>
<evidence type="ECO:0000256" key="8">
    <source>
        <dbReference type="ARBA" id="ARBA00023004"/>
    </source>
</evidence>
<dbReference type="Pfam" id="PF02445">
    <property type="entry name" value="NadA"/>
    <property type="match status" value="1"/>
</dbReference>
<evidence type="ECO:0000256" key="2">
    <source>
        <dbReference type="ARBA" id="ARBA00005065"/>
    </source>
</evidence>
<dbReference type="SUPFAM" id="SSF142754">
    <property type="entry name" value="NadA-like"/>
    <property type="match status" value="1"/>
</dbReference>
<sequence>MTTKTKMPVVPITELEQSAFCQADEELESKSLVEELAIGVRWQRIPKKYLGLSPNLLAERIRDAKKLLGQKVVILGHHYQRDEVIQFADYTGDSFKLAQYAASQKEVESIIFCGVHFMAETADILTGDHQNVILPNMTAGCSMSDMAIIDDVLDCWDDLNDIVT</sequence>
<keyword evidence="8" id="KW-0408">Iron</keyword>
<evidence type="ECO:0000256" key="6">
    <source>
        <dbReference type="ARBA" id="ARBA00022679"/>
    </source>
</evidence>
<organism evidence="10">
    <name type="scientific">marine metagenome</name>
    <dbReference type="NCBI Taxonomy" id="408172"/>
    <lineage>
        <taxon>unclassified sequences</taxon>
        <taxon>metagenomes</taxon>
        <taxon>ecological metagenomes</taxon>
    </lineage>
</organism>
<keyword evidence="4" id="KW-0004">4Fe-4S</keyword>
<dbReference type="InterPro" id="IPR003473">
    <property type="entry name" value="NadA"/>
</dbReference>
<evidence type="ECO:0000256" key="4">
    <source>
        <dbReference type="ARBA" id="ARBA00022485"/>
    </source>
</evidence>
<reference evidence="10" key="1">
    <citation type="submission" date="2018-05" db="EMBL/GenBank/DDBJ databases">
        <authorList>
            <person name="Lanie J.A."/>
            <person name="Ng W.-L."/>
            <person name="Kazmierczak K.M."/>
            <person name="Andrzejewski T.M."/>
            <person name="Davidsen T.M."/>
            <person name="Wayne K.J."/>
            <person name="Tettelin H."/>
            <person name="Glass J.I."/>
            <person name="Rusch D."/>
            <person name="Podicherti R."/>
            <person name="Tsui H.-C.T."/>
            <person name="Winkler M.E."/>
        </authorList>
    </citation>
    <scope>NUCLEOTIDE SEQUENCE</scope>
</reference>
<dbReference type="GO" id="GO:0005829">
    <property type="term" value="C:cytosol"/>
    <property type="evidence" value="ECO:0007669"/>
    <property type="project" value="TreeGrafter"/>
</dbReference>
<dbReference type="PANTHER" id="PTHR30573:SF0">
    <property type="entry name" value="QUINOLINATE SYNTHASE, CHLOROPLASTIC"/>
    <property type="match status" value="1"/>
</dbReference>
<proteinExistence type="predicted"/>
<dbReference type="EC" id="2.5.1.72" evidence="3"/>
<keyword evidence="5" id="KW-0662">Pyridine nucleotide biosynthesis</keyword>
<dbReference type="GO" id="GO:0034628">
    <property type="term" value="P:'de novo' NAD+ biosynthetic process from L-aspartate"/>
    <property type="evidence" value="ECO:0007669"/>
    <property type="project" value="TreeGrafter"/>
</dbReference>
<feature type="non-terminal residue" evidence="10">
    <location>
        <position position="164"/>
    </location>
</feature>
<evidence type="ECO:0000256" key="7">
    <source>
        <dbReference type="ARBA" id="ARBA00022723"/>
    </source>
</evidence>
<dbReference type="GO" id="GO:0046872">
    <property type="term" value="F:metal ion binding"/>
    <property type="evidence" value="ECO:0007669"/>
    <property type="project" value="UniProtKB-KW"/>
</dbReference>
<dbReference type="InterPro" id="IPR036094">
    <property type="entry name" value="NadA_sf"/>
</dbReference>
<keyword evidence="9" id="KW-0411">Iron-sulfur</keyword>
<dbReference type="UniPathway" id="UPA00253">
    <property type="reaction ID" value="UER00327"/>
</dbReference>
<evidence type="ECO:0000256" key="5">
    <source>
        <dbReference type="ARBA" id="ARBA00022642"/>
    </source>
</evidence>
<comment type="cofactor">
    <cofactor evidence="1">
        <name>[4Fe-4S] cluster</name>
        <dbReference type="ChEBI" id="CHEBI:49883"/>
    </cofactor>
</comment>
<dbReference type="GO" id="GO:0008987">
    <property type="term" value="F:quinolinate synthetase A activity"/>
    <property type="evidence" value="ECO:0007669"/>
    <property type="project" value="InterPro"/>
</dbReference>
<keyword evidence="6" id="KW-0808">Transferase</keyword>
<name>A0A382VVS6_9ZZZZ</name>
<dbReference type="GO" id="GO:0051539">
    <property type="term" value="F:4 iron, 4 sulfur cluster binding"/>
    <property type="evidence" value="ECO:0007669"/>
    <property type="project" value="UniProtKB-KW"/>
</dbReference>
<evidence type="ECO:0000313" key="10">
    <source>
        <dbReference type="EMBL" id="SVD50554.1"/>
    </source>
</evidence>
<dbReference type="Gene3D" id="3.40.50.10800">
    <property type="entry name" value="NadA-like"/>
    <property type="match status" value="2"/>
</dbReference>
<dbReference type="EMBL" id="UINC01154976">
    <property type="protein sequence ID" value="SVD50554.1"/>
    <property type="molecule type" value="Genomic_DNA"/>
</dbReference>
<evidence type="ECO:0000256" key="9">
    <source>
        <dbReference type="ARBA" id="ARBA00023014"/>
    </source>
</evidence>
<evidence type="ECO:0000256" key="3">
    <source>
        <dbReference type="ARBA" id="ARBA00012669"/>
    </source>
</evidence>
<evidence type="ECO:0000256" key="1">
    <source>
        <dbReference type="ARBA" id="ARBA00001966"/>
    </source>
</evidence>
<comment type="pathway">
    <text evidence="2">Cofactor biosynthesis; NAD(+) biosynthesis; quinolinate from iminoaspartate: step 1/1.</text>
</comment>
<protein>
    <recommendedName>
        <fullName evidence="3">quinolinate synthase</fullName>
        <ecNumber evidence="3">2.5.1.72</ecNumber>
    </recommendedName>
</protein>
<dbReference type="PANTHER" id="PTHR30573">
    <property type="entry name" value="QUINOLINATE SYNTHETASE A"/>
    <property type="match status" value="1"/>
</dbReference>
<keyword evidence="7" id="KW-0479">Metal-binding</keyword>
<accession>A0A382VVS6</accession>